<dbReference type="Gene3D" id="2.60.270.20">
    <property type="entry name" value="Cytolysin/lectin"/>
    <property type="match status" value="1"/>
</dbReference>
<keyword evidence="2" id="KW-1185">Reference proteome</keyword>
<name>A0ABR4HM98_9EURO</name>
<dbReference type="Proteomes" id="UP001610335">
    <property type="component" value="Unassembled WGS sequence"/>
</dbReference>
<accession>A0ABR4HM98</accession>
<evidence type="ECO:0000313" key="2">
    <source>
        <dbReference type="Proteomes" id="UP001610335"/>
    </source>
</evidence>
<dbReference type="SUPFAM" id="SSF63724">
    <property type="entry name" value="Cytolysin/lectin"/>
    <property type="match status" value="1"/>
</dbReference>
<sequence length="137" mass="15273">MSYTINVRFESESDALTVVEKTCWHYANGGLWTENEGHHHLTMGGSGTSGMLRFKTTSGELFSIIVGVHNYAPWCDVQVNLVGHDTGVKLNPEYYGGGRLSAEAHKEIERTTSQGHHVKLHFHQIEGHNISAVLHYN</sequence>
<proteinExistence type="predicted"/>
<dbReference type="EMBL" id="JBFXLS010000100">
    <property type="protein sequence ID" value="KAL2816606.1"/>
    <property type="molecule type" value="Genomic_DNA"/>
</dbReference>
<comment type="caution">
    <text evidence="1">The sequence shown here is derived from an EMBL/GenBank/DDBJ whole genome shotgun (WGS) entry which is preliminary data.</text>
</comment>
<reference evidence="1 2" key="1">
    <citation type="submission" date="2024-07" db="EMBL/GenBank/DDBJ databases">
        <title>Section-level genome sequencing and comparative genomics of Aspergillus sections Usti and Cavernicolus.</title>
        <authorList>
            <consortium name="Lawrence Berkeley National Laboratory"/>
            <person name="Nybo J.L."/>
            <person name="Vesth T.C."/>
            <person name="Theobald S."/>
            <person name="Frisvad J.C."/>
            <person name="Larsen T.O."/>
            <person name="Kjaerboelling I."/>
            <person name="Rothschild-Mancinelli K."/>
            <person name="Lyhne E.K."/>
            <person name="Kogle M.E."/>
            <person name="Barry K."/>
            <person name="Clum A."/>
            <person name="Na H."/>
            <person name="Ledsgaard L."/>
            <person name="Lin J."/>
            <person name="Lipzen A."/>
            <person name="Kuo A."/>
            <person name="Riley R."/>
            <person name="Mondo S."/>
            <person name="LaButti K."/>
            <person name="Haridas S."/>
            <person name="Pangalinan J."/>
            <person name="Salamov A.A."/>
            <person name="Simmons B.A."/>
            <person name="Magnuson J.K."/>
            <person name="Chen J."/>
            <person name="Drula E."/>
            <person name="Henrissat B."/>
            <person name="Wiebenga A."/>
            <person name="Lubbers R.J."/>
            <person name="Gomes A.C."/>
            <person name="Makela M.R."/>
            <person name="Stajich J."/>
            <person name="Grigoriev I.V."/>
            <person name="Mortensen U.H."/>
            <person name="De vries R.P."/>
            <person name="Baker S.E."/>
            <person name="Andersen M.R."/>
        </authorList>
    </citation>
    <scope>NUCLEOTIDE SEQUENCE [LARGE SCALE GENOMIC DNA]</scope>
    <source>
        <strain evidence="1 2">CBS 600.67</strain>
    </source>
</reference>
<dbReference type="InterPro" id="IPR015926">
    <property type="entry name" value="Cytolysin/lectin"/>
</dbReference>
<protein>
    <submittedName>
        <fullName evidence="1">Fungal fruit body lectin</fullName>
    </submittedName>
</protein>
<evidence type="ECO:0000313" key="1">
    <source>
        <dbReference type="EMBL" id="KAL2816606.1"/>
    </source>
</evidence>
<dbReference type="InterPro" id="IPR009960">
    <property type="entry name" value="Fruit_body_lectin_fun"/>
</dbReference>
<gene>
    <name evidence="1" type="ORF">BDW59DRAFT_9778</name>
</gene>
<organism evidence="1 2">
    <name type="scientific">Aspergillus cavernicola</name>
    <dbReference type="NCBI Taxonomy" id="176166"/>
    <lineage>
        <taxon>Eukaryota</taxon>
        <taxon>Fungi</taxon>
        <taxon>Dikarya</taxon>
        <taxon>Ascomycota</taxon>
        <taxon>Pezizomycotina</taxon>
        <taxon>Eurotiomycetes</taxon>
        <taxon>Eurotiomycetidae</taxon>
        <taxon>Eurotiales</taxon>
        <taxon>Aspergillaceae</taxon>
        <taxon>Aspergillus</taxon>
        <taxon>Aspergillus subgen. Nidulantes</taxon>
    </lineage>
</organism>
<dbReference type="Pfam" id="PF07367">
    <property type="entry name" value="FB_lectin"/>
    <property type="match status" value="1"/>
</dbReference>